<dbReference type="EMBL" id="CACRXK020001935">
    <property type="protein sequence ID" value="CAB3991881.1"/>
    <property type="molecule type" value="Genomic_DNA"/>
</dbReference>
<keyword evidence="4" id="KW-0805">Transcription regulation</keyword>
<dbReference type="InterPro" id="IPR022042">
    <property type="entry name" value="snRNA-activating_su3"/>
</dbReference>
<dbReference type="GO" id="GO:0005634">
    <property type="term" value="C:nucleus"/>
    <property type="evidence" value="ECO:0007669"/>
    <property type="project" value="UniProtKB-SubCell"/>
</dbReference>
<evidence type="ECO:0000256" key="1">
    <source>
        <dbReference type="ARBA" id="ARBA00004123"/>
    </source>
</evidence>
<proteinExistence type="inferred from homology"/>
<comment type="subcellular location">
    <subcellularLocation>
        <location evidence="1">Nucleus</location>
    </subcellularLocation>
</comment>
<dbReference type="GO" id="GO:0019185">
    <property type="term" value="C:snRNA-activating protein complex"/>
    <property type="evidence" value="ECO:0007669"/>
    <property type="project" value="TreeGrafter"/>
</dbReference>
<gene>
    <name evidence="11" type="ORF">PACLA_8A064016</name>
</gene>
<dbReference type="Proteomes" id="UP001152795">
    <property type="component" value="Unassembled WGS sequence"/>
</dbReference>
<dbReference type="GO" id="GO:0042796">
    <property type="term" value="P:snRNA transcription by RNA polymerase III"/>
    <property type="evidence" value="ECO:0007669"/>
    <property type="project" value="TreeGrafter"/>
</dbReference>
<keyword evidence="12" id="KW-1185">Reference proteome</keyword>
<keyword evidence="5" id="KW-0238">DNA-binding</keyword>
<dbReference type="AlphaFoldDB" id="A0A6S7H6X6"/>
<evidence type="ECO:0000256" key="6">
    <source>
        <dbReference type="ARBA" id="ARBA00023163"/>
    </source>
</evidence>
<comment type="function">
    <text evidence="8">Part of the SNAPc complex required for the transcription of both RNA polymerase II and III small-nuclear RNA genes. Binds to the proximal sequence element (PSE), a non-TATA-box basal promoter element common to these 2 types of genes. Recruits TBP and BRF2 to the U6 snRNA TATA box.</text>
</comment>
<comment type="subunit">
    <text evidence="9">Part of the SNAPc complex composed of 5 subunits: SNAPC1, SNAPC2, SNAPC3, SNAPC4 and SNAPC5. SNAPC3 interacts with SNAPC1.</text>
</comment>
<comment type="similarity">
    <text evidence="2">Belongs to the SNAPC3/SRD2 family.</text>
</comment>
<evidence type="ECO:0000256" key="3">
    <source>
        <dbReference type="ARBA" id="ARBA00013634"/>
    </source>
</evidence>
<evidence type="ECO:0000256" key="9">
    <source>
        <dbReference type="ARBA" id="ARBA00025958"/>
    </source>
</evidence>
<evidence type="ECO:0000256" key="2">
    <source>
        <dbReference type="ARBA" id="ARBA00010410"/>
    </source>
</evidence>
<reference evidence="11" key="1">
    <citation type="submission" date="2020-04" db="EMBL/GenBank/DDBJ databases">
        <authorList>
            <person name="Alioto T."/>
            <person name="Alioto T."/>
            <person name="Gomez Garrido J."/>
        </authorList>
    </citation>
    <scope>NUCLEOTIDE SEQUENCE</scope>
    <source>
        <strain evidence="11">A484AB</strain>
    </source>
</reference>
<evidence type="ECO:0000256" key="7">
    <source>
        <dbReference type="ARBA" id="ARBA00023242"/>
    </source>
</evidence>
<name>A0A6S7H6X6_PARCT</name>
<evidence type="ECO:0000256" key="5">
    <source>
        <dbReference type="ARBA" id="ARBA00023125"/>
    </source>
</evidence>
<evidence type="ECO:0000313" key="11">
    <source>
        <dbReference type="EMBL" id="CAB3991881.1"/>
    </source>
</evidence>
<dbReference type="GO" id="GO:0001046">
    <property type="term" value="F:core promoter sequence-specific DNA binding"/>
    <property type="evidence" value="ECO:0007669"/>
    <property type="project" value="TreeGrafter"/>
</dbReference>
<dbReference type="Pfam" id="PF12251">
    <property type="entry name" value="SNAPC3"/>
    <property type="match status" value="1"/>
</dbReference>
<evidence type="ECO:0000313" key="12">
    <source>
        <dbReference type="Proteomes" id="UP001152795"/>
    </source>
</evidence>
<evidence type="ECO:0000256" key="10">
    <source>
        <dbReference type="ARBA" id="ARBA00029606"/>
    </source>
</evidence>
<keyword evidence="6" id="KW-0804">Transcription</keyword>
<comment type="caution">
    <text evidence="11">The sequence shown here is derived from an EMBL/GenBank/DDBJ whole genome shotgun (WGS) entry which is preliminary data.</text>
</comment>
<dbReference type="PANTHER" id="PTHR13421">
    <property type="entry name" value="SNRNA-ACTIVATING PROTEIN COMPLEX SUBUNIT 3"/>
    <property type="match status" value="1"/>
</dbReference>
<keyword evidence="7" id="KW-0539">Nucleus</keyword>
<sequence>MASLYKFSSLVSVKDFKEKITSTINNEDTCLERNVVDRLKISSEMDITQETLAELEDVCSPSNLKFEDEPTSDMDPTTKTTCFSQADLATLTAVSKKEGQNSDPRAKIFYSRNKNYIILSEQLRNAKTNNNDIIDGPEVVLSVALYHPVKLIKVQEFLVVGRQTLTELRDKIYCPADSIVVGEHSENPEFTTVTTAKDICPSGFIFIEGVFYNDTRNYLCRNYSKVIMEWTNEKHKGQQPRYGVCTSKKMEETKFEDLTIKLGYPYVYTHQGNCEHLLIFRDLRMLHGDDPQSVSNYPFPTFRPRPKRQRCMICSIYSARWLTRNDLLMSEDPSLFCESCFKSLHYKNNQKAYTFSAYQYSGHYYW</sequence>
<accession>A0A6S7H6X6</accession>
<organism evidence="11 12">
    <name type="scientific">Paramuricea clavata</name>
    <name type="common">Red gorgonian</name>
    <name type="synonym">Violescent sea-whip</name>
    <dbReference type="NCBI Taxonomy" id="317549"/>
    <lineage>
        <taxon>Eukaryota</taxon>
        <taxon>Metazoa</taxon>
        <taxon>Cnidaria</taxon>
        <taxon>Anthozoa</taxon>
        <taxon>Octocorallia</taxon>
        <taxon>Malacalcyonacea</taxon>
        <taxon>Plexauridae</taxon>
        <taxon>Paramuricea</taxon>
    </lineage>
</organism>
<dbReference type="GO" id="GO:0003681">
    <property type="term" value="F:bent DNA binding"/>
    <property type="evidence" value="ECO:0007669"/>
    <property type="project" value="TreeGrafter"/>
</dbReference>
<dbReference type="PANTHER" id="PTHR13421:SF16">
    <property type="entry name" value="SNRNA-ACTIVATING PROTEIN COMPLEX SUBUNIT 3"/>
    <property type="match status" value="1"/>
</dbReference>
<evidence type="ECO:0000256" key="4">
    <source>
        <dbReference type="ARBA" id="ARBA00023015"/>
    </source>
</evidence>
<evidence type="ECO:0000256" key="8">
    <source>
        <dbReference type="ARBA" id="ARBA00025193"/>
    </source>
</evidence>
<dbReference type="GO" id="GO:0042795">
    <property type="term" value="P:snRNA transcription by RNA polymerase II"/>
    <property type="evidence" value="ECO:0007669"/>
    <property type="project" value="TreeGrafter"/>
</dbReference>
<dbReference type="OrthoDB" id="46583at2759"/>
<dbReference type="GO" id="GO:0000978">
    <property type="term" value="F:RNA polymerase II cis-regulatory region sequence-specific DNA binding"/>
    <property type="evidence" value="ECO:0007669"/>
    <property type="project" value="TreeGrafter"/>
</dbReference>
<protein>
    <recommendedName>
        <fullName evidence="3">snRNA-activating protein complex subunit 3</fullName>
    </recommendedName>
    <alternativeName>
        <fullName evidence="10">Small nuclear RNA-activating complex polypeptide 3</fullName>
    </alternativeName>
</protein>
<dbReference type="GO" id="GO:0001006">
    <property type="term" value="F:RNA polymerase III type 3 promoter sequence-specific DNA binding"/>
    <property type="evidence" value="ECO:0007669"/>
    <property type="project" value="TreeGrafter"/>
</dbReference>